<dbReference type="EnsemblPlants" id="TuG1812G0500000172.01.T01">
    <property type="protein sequence ID" value="TuG1812G0500000172.01.T01.cds266043"/>
    <property type="gene ID" value="TuG1812G0500000172.01"/>
</dbReference>
<accession>A0A8R7QAD8</accession>
<sequence>MTLVKIQIICIRLQVKMFCIIVDEPEYSLKIRAPA</sequence>
<dbReference type="Proteomes" id="UP000015106">
    <property type="component" value="Chromosome 5"/>
</dbReference>
<dbReference type="Gramene" id="TuG1812G0500000172.01.T01">
    <property type="protein sequence ID" value="TuG1812G0500000172.01.T01.cds266043"/>
    <property type="gene ID" value="TuG1812G0500000172.01"/>
</dbReference>
<organism evidence="1 2">
    <name type="scientific">Triticum urartu</name>
    <name type="common">Red wild einkorn</name>
    <name type="synonym">Crithodium urartu</name>
    <dbReference type="NCBI Taxonomy" id="4572"/>
    <lineage>
        <taxon>Eukaryota</taxon>
        <taxon>Viridiplantae</taxon>
        <taxon>Streptophyta</taxon>
        <taxon>Embryophyta</taxon>
        <taxon>Tracheophyta</taxon>
        <taxon>Spermatophyta</taxon>
        <taxon>Magnoliopsida</taxon>
        <taxon>Liliopsida</taxon>
        <taxon>Poales</taxon>
        <taxon>Poaceae</taxon>
        <taxon>BOP clade</taxon>
        <taxon>Pooideae</taxon>
        <taxon>Triticodae</taxon>
        <taxon>Triticeae</taxon>
        <taxon>Triticinae</taxon>
        <taxon>Triticum</taxon>
    </lineage>
</organism>
<reference evidence="2" key="1">
    <citation type="journal article" date="2013" name="Nature">
        <title>Draft genome of the wheat A-genome progenitor Triticum urartu.</title>
        <authorList>
            <person name="Ling H.Q."/>
            <person name="Zhao S."/>
            <person name="Liu D."/>
            <person name="Wang J."/>
            <person name="Sun H."/>
            <person name="Zhang C."/>
            <person name="Fan H."/>
            <person name="Li D."/>
            <person name="Dong L."/>
            <person name="Tao Y."/>
            <person name="Gao C."/>
            <person name="Wu H."/>
            <person name="Li Y."/>
            <person name="Cui Y."/>
            <person name="Guo X."/>
            <person name="Zheng S."/>
            <person name="Wang B."/>
            <person name="Yu K."/>
            <person name="Liang Q."/>
            <person name="Yang W."/>
            <person name="Lou X."/>
            <person name="Chen J."/>
            <person name="Feng M."/>
            <person name="Jian J."/>
            <person name="Zhang X."/>
            <person name="Luo G."/>
            <person name="Jiang Y."/>
            <person name="Liu J."/>
            <person name="Wang Z."/>
            <person name="Sha Y."/>
            <person name="Zhang B."/>
            <person name="Wu H."/>
            <person name="Tang D."/>
            <person name="Shen Q."/>
            <person name="Xue P."/>
            <person name="Zou S."/>
            <person name="Wang X."/>
            <person name="Liu X."/>
            <person name="Wang F."/>
            <person name="Yang Y."/>
            <person name="An X."/>
            <person name="Dong Z."/>
            <person name="Zhang K."/>
            <person name="Zhang X."/>
            <person name="Luo M.C."/>
            <person name="Dvorak J."/>
            <person name="Tong Y."/>
            <person name="Wang J."/>
            <person name="Yang H."/>
            <person name="Li Z."/>
            <person name="Wang D."/>
            <person name="Zhang A."/>
            <person name="Wang J."/>
        </authorList>
    </citation>
    <scope>NUCLEOTIDE SEQUENCE</scope>
    <source>
        <strain evidence="2">cv. G1812</strain>
    </source>
</reference>
<evidence type="ECO:0000313" key="1">
    <source>
        <dbReference type="EnsemblPlants" id="TuG1812G0500000172.01.T01.cds266043"/>
    </source>
</evidence>
<proteinExistence type="predicted"/>
<name>A0A8R7QAD8_TRIUA</name>
<dbReference type="AlphaFoldDB" id="A0A8R7QAD8"/>
<keyword evidence="2" id="KW-1185">Reference proteome</keyword>
<evidence type="ECO:0000313" key="2">
    <source>
        <dbReference type="Proteomes" id="UP000015106"/>
    </source>
</evidence>
<reference evidence="1" key="3">
    <citation type="submission" date="2022-06" db="UniProtKB">
        <authorList>
            <consortium name="EnsemblPlants"/>
        </authorList>
    </citation>
    <scope>IDENTIFICATION</scope>
</reference>
<protein>
    <submittedName>
        <fullName evidence="1">Uncharacterized protein</fullName>
    </submittedName>
</protein>
<reference evidence="1" key="2">
    <citation type="submission" date="2018-03" db="EMBL/GenBank/DDBJ databases">
        <title>The Triticum urartu genome reveals the dynamic nature of wheat genome evolution.</title>
        <authorList>
            <person name="Ling H."/>
            <person name="Ma B."/>
            <person name="Shi X."/>
            <person name="Liu H."/>
            <person name="Dong L."/>
            <person name="Sun H."/>
            <person name="Cao Y."/>
            <person name="Gao Q."/>
            <person name="Zheng S."/>
            <person name="Li Y."/>
            <person name="Yu Y."/>
            <person name="Du H."/>
            <person name="Qi M."/>
            <person name="Li Y."/>
            <person name="Yu H."/>
            <person name="Cui Y."/>
            <person name="Wang N."/>
            <person name="Chen C."/>
            <person name="Wu H."/>
            <person name="Zhao Y."/>
            <person name="Zhang J."/>
            <person name="Li Y."/>
            <person name="Zhou W."/>
            <person name="Zhang B."/>
            <person name="Hu W."/>
            <person name="Eijk M."/>
            <person name="Tang J."/>
            <person name="Witsenboer H."/>
            <person name="Zhao S."/>
            <person name="Li Z."/>
            <person name="Zhang A."/>
            <person name="Wang D."/>
            <person name="Liang C."/>
        </authorList>
    </citation>
    <scope>NUCLEOTIDE SEQUENCE [LARGE SCALE GENOMIC DNA]</scope>
    <source>
        <strain evidence="1">cv. G1812</strain>
    </source>
</reference>